<proteinExistence type="predicted"/>
<sequence>MDYFVIGDIHGCFYTFREMLKNWNKEKDHLICVGDLIDRGNHSAMVVQECMQLTEIYQNVTIIKGNHEAEIIEYYEKGALEHWIVQGGKQTLENLEQHQVRLSDVIPWFEGLPLKFEQDHLFVSHAGLSNTLRPFEEENQDGVLWNRKPLKNIGKIQVHGHTPLRSSSPQYTAESESWNIDTGAAYGYGLTGLKISFDGKVSDVIFIKTLEKDVRII</sequence>
<protein>
    <submittedName>
        <fullName evidence="2">Metallophosphoesterase</fullName>
    </submittedName>
</protein>
<dbReference type="GO" id="GO:0110154">
    <property type="term" value="P:RNA decapping"/>
    <property type="evidence" value="ECO:0007669"/>
    <property type="project" value="TreeGrafter"/>
</dbReference>
<dbReference type="EMBL" id="JNFF01000019">
    <property type="protein sequence ID" value="KEQ31273.1"/>
    <property type="molecule type" value="Genomic_DNA"/>
</dbReference>
<gene>
    <name evidence="2" type="ORF">N180_03225</name>
</gene>
<dbReference type="OrthoDB" id="9808081at2"/>
<evidence type="ECO:0000313" key="2">
    <source>
        <dbReference type="EMBL" id="KEQ31273.1"/>
    </source>
</evidence>
<dbReference type="GO" id="GO:0016791">
    <property type="term" value="F:phosphatase activity"/>
    <property type="evidence" value="ECO:0007669"/>
    <property type="project" value="TreeGrafter"/>
</dbReference>
<name>A0A081PKQ0_9SPHI</name>
<dbReference type="InterPro" id="IPR029052">
    <property type="entry name" value="Metallo-depent_PP-like"/>
</dbReference>
<dbReference type="AlphaFoldDB" id="A0A081PKQ0"/>
<accession>A0A081PKQ0</accession>
<dbReference type="InterPro" id="IPR050126">
    <property type="entry name" value="Ap4A_hydrolase"/>
</dbReference>
<dbReference type="GO" id="GO:0005737">
    <property type="term" value="C:cytoplasm"/>
    <property type="evidence" value="ECO:0007669"/>
    <property type="project" value="TreeGrafter"/>
</dbReference>
<keyword evidence="3" id="KW-1185">Reference proteome</keyword>
<dbReference type="eggNOG" id="COG0639">
    <property type="taxonomic scope" value="Bacteria"/>
</dbReference>
<comment type="caution">
    <text evidence="2">The sequence shown here is derived from an EMBL/GenBank/DDBJ whole genome shotgun (WGS) entry which is preliminary data.</text>
</comment>
<dbReference type="InterPro" id="IPR004843">
    <property type="entry name" value="Calcineurin-like_PHP"/>
</dbReference>
<dbReference type="PANTHER" id="PTHR42850">
    <property type="entry name" value="METALLOPHOSPHOESTERASE"/>
    <property type="match status" value="1"/>
</dbReference>
<dbReference type="PANTHER" id="PTHR42850:SF4">
    <property type="entry name" value="ZINC-DEPENDENT ENDOPOLYPHOSPHATASE"/>
    <property type="match status" value="1"/>
</dbReference>
<dbReference type="GO" id="GO:0008803">
    <property type="term" value="F:bis(5'-nucleosyl)-tetraphosphatase (symmetrical) activity"/>
    <property type="evidence" value="ECO:0007669"/>
    <property type="project" value="TreeGrafter"/>
</dbReference>
<dbReference type="Pfam" id="PF00149">
    <property type="entry name" value="Metallophos"/>
    <property type="match status" value="1"/>
</dbReference>
<feature type="domain" description="Calcineurin-like phosphoesterase" evidence="1">
    <location>
        <begin position="4"/>
        <end position="172"/>
    </location>
</feature>
<reference evidence="2 3" key="1">
    <citation type="journal article" date="1992" name="Int. J. Syst. Bacteriol.">
        <title>Sphingobacterium antarcticus sp. nov. a Psychrotrophic Bacterium from the Soils of Schirmacher Oasis, Antarctica.</title>
        <authorList>
            <person name="Shivaji S."/>
            <person name="Ray M.K."/>
            <person name="Rao N.S."/>
            <person name="Saiserr L."/>
            <person name="Jagannadham M.V."/>
            <person name="Kumar G.S."/>
            <person name="Reddy G."/>
            <person name="Bhargava P.M."/>
        </authorList>
    </citation>
    <scope>NUCLEOTIDE SEQUENCE [LARGE SCALE GENOMIC DNA]</scope>
    <source>
        <strain evidence="2 3">4BY</strain>
    </source>
</reference>
<evidence type="ECO:0000313" key="3">
    <source>
        <dbReference type="Proteomes" id="UP000028007"/>
    </source>
</evidence>
<evidence type="ECO:0000259" key="1">
    <source>
        <dbReference type="Pfam" id="PF00149"/>
    </source>
</evidence>
<dbReference type="Gene3D" id="3.60.21.10">
    <property type="match status" value="1"/>
</dbReference>
<organism evidence="2 3">
    <name type="scientific">Pedobacter antarcticus 4BY</name>
    <dbReference type="NCBI Taxonomy" id="1358423"/>
    <lineage>
        <taxon>Bacteria</taxon>
        <taxon>Pseudomonadati</taxon>
        <taxon>Bacteroidota</taxon>
        <taxon>Sphingobacteriia</taxon>
        <taxon>Sphingobacteriales</taxon>
        <taxon>Sphingobacteriaceae</taxon>
        <taxon>Pedobacter</taxon>
    </lineage>
</organism>
<dbReference type="Proteomes" id="UP000028007">
    <property type="component" value="Unassembled WGS sequence"/>
</dbReference>
<dbReference type="SUPFAM" id="SSF56300">
    <property type="entry name" value="Metallo-dependent phosphatases"/>
    <property type="match status" value="1"/>
</dbReference>